<organism evidence="2 3">
    <name type="scientific">Alteribacillus bidgolensis</name>
    <dbReference type="NCBI Taxonomy" id="930129"/>
    <lineage>
        <taxon>Bacteria</taxon>
        <taxon>Bacillati</taxon>
        <taxon>Bacillota</taxon>
        <taxon>Bacilli</taxon>
        <taxon>Bacillales</taxon>
        <taxon>Bacillaceae</taxon>
        <taxon>Alteribacillus</taxon>
    </lineage>
</organism>
<dbReference type="PANTHER" id="PTHR34094:SF1">
    <property type="entry name" value="PROTEIN FAM185A"/>
    <property type="match status" value="1"/>
</dbReference>
<feature type="domain" description="DUF4097" evidence="1">
    <location>
        <begin position="47"/>
        <end position="289"/>
    </location>
</feature>
<dbReference type="PANTHER" id="PTHR34094">
    <property type="match status" value="1"/>
</dbReference>
<dbReference type="STRING" id="930129.SAMN05216352_102203"/>
<protein>
    <submittedName>
        <fullName evidence="2">DUF4097 and DUF4098 domain-containing protein YvlB</fullName>
    </submittedName>
</protein>
<dbReference type="EMBL" id="FNDU01000002">
    <property type="protein sequence ID" value="SDH68613.1"/>
    <property type="molecule type" value="Genomic_DNA"/>
</dbReference>
<reference evidence="2 3" key="1">
    <citation type="submission" date="2016-10" db="EMBL/GenBank/DDBJ databases">
        <authorList>
            <person name="de Groot N.N."/>
        </authorList>
    </citation>
    <scope>NUCLEOTIDE SEQUENCE [LARGE SCALE GENOMIC DNA]</scope>
    <source>
        <strain evidence="3">P4B,CCM 7963,CECT 7998,DSM 25260,IBRC-M 10614,KCTC 13821</strain>
    </source>
</reference>
<keyword evidence="3" id="KW-1185">Reference proteome</keyword>
<dbReference type="Proteomes" id="UP000199017">
    <property type="component" value="Unassembled WGS sequence"/>
</dbReference>
<evidence type="ECO:0000259" key="1">
    <source>
        <dbReference type="Pfam" id="PF13349"/>
    </source>
</evidence>
<dbReference type="Pfam" id="PF13349">
    <property type="entry name" value="DUF4097"/>
    <property type="match status" value="1"/>
</dbReference>
<evidence type="ECO:0000313" key="3">
    <source>
        <dbReference type="Proteomes" id="UP000199017"/>
    </source>
</evidence>
<proteinExistence type="predicted"/>
<evidence type="ECO:0000313" key="2">
    <source>
        <dbReference type="EMBL" id="SDH68613.1"/>
    </source>
</evidence>
<sequence>MRRLAGLILVLIGLVILTGSLFANVNQYAPGLGSSTKHLEETLQEADSIQIHALSSDVTIKTHDKDTVSIETSARNKDSDVEISQDNNALTITQPKQHWFSFFTLGKNSNWVVTIPETFKGRLSIKAGSGDFRLENEQEKRYKSIQTNIASGDTYIANMKTEEIDLSAKSGDLTLNDVQTDKAAVETISGNINMNDYSGPLKANVTSGNINVQWKEIKNEVRMNVTSGDVDLQVGEEDVRLDVSVVSGDIRNNVALDTIEQSGNRSLKGKKGAGDVLIHLESVSGNLYIKE</sequence>
<gene>
    <name evidence="2" type="ORF">SAMN05216352_102203</name>
</gene>
<dbReference type="AlphaFoldDB" id="A0A1G8EFD0"/>
<accession>A0A1G8EFD0</accession>
<dbReference type="OrthoDB" id="2940757at2"/>
<name>A0A1G8EFD0_9BACI</name>
<dbReference type="RefSeq" id="WP_091581275.1">
    <property type="nucleotide sequence ID" value="NZ_FNDU01000002.1"/>
</dbReference>
<dbReference type="InterPro" id="IPR025164">
    <property type="entry name" value="Toastrack_DUF4097"/>
</dbReference>